<protein>
    <recommendedName>
        <fullName evidence="5">Probable glycine dehydrogenase (decarboxylating) subunit 2</fullName>
        <ecNumber evidence="5">1.4.4.2</ecNumber>
    </recommendedName>
    <alternativeName>
        <fullName evidence="5">Glycine cleavage system P-protein subunit 2</fullName>
    </alternativeName>
    <alternativeName>
        <fullName evidence="5">Glycine decarboxylase subunit 2</fullName>
    </alternativeName>
    <alternativeName>
        <fullName evidence="5">Glycine dehydrogenase (aminomethyl-transferring) subunit 2</fullName>
    </alternativeName>
</protein>
<dbReference type="RefSeq" id="WP_008520379.1">
    <property type="nucleotide sequence ID" value="NZ_CM001376.1"/>
</dbReference>
<name>H0UJH5_9BACT</name>
<dbReference type="PANTHER" id="PTHR11773:SF1">
    <property type="entry name" value="GLYCINE DEHYDROGENASE (DECARBOXYLATING), MITOCHONDRIAL"/>
    <property type="match status" value="1"/>
</dbReference>
<dbReference type="Proteomes" id="UP000003806">
    <property type="component" value="Chromosome"/>
</dbReference>
<dbReference type="NCBIfam" id="NF003346">
    <property type="entry name" value="PRK04366.1"/>
    <property type="match status" value="1"/>
</dbReference>
<comment type="catalytic activity">
    <reaction evidence="4 5">
        <text>N(6)-[(R)-lipoyl]-L-lysyl-[glycine-cleavage complex H protein] + glycine + H(+) = N(6)-[(R)-S(8)-aminomethyldihydrolipoyl]-L-lysyl-[glycine-cleavage complex H protein] + CO2</text>
        <dbReference type="Rhea" id="RHEA:24304"/>
        <dbReference type="Rhea" id="RHEA-COMP:10494"/>
        <dbReference type="Rhea" id="RHEA-COMP:10495"/>
        <dbReference type="ChEBI" id="CHEBI:15378"/>
        <dbReference type="ChEBI" id="CHEBI:16526"/>
        <dbReference type="ChEBI" id="CHEBI:57305"/>
        <dbReference type="ChEBI" id="CHEBI:83099"/>
        <dbReference type="ChEBI" id="CHEBI:83143"/>
        <dbReference type="EC" id="1.4.4.2"/>
    </reaction>
</comment>
<evidence type="ECO:0000256" key="1">
    <source>
        <dbReference type="ARBA" id="ARBA00003788"/>
    </source>
</evidence>
<keyword evidence="9" id="KW-1185">Reference proteome</keyword>
<feature type="domain" description="Glycine dehydrogenase C-terminal" evidence="7">
    <location>
        <begin position="354"/>
        <end position="453"/>
    </location>
</feature>
<dbReference type="HOGENOM" id="CLU_004620_5_0_0"/>
<dbReference type="Pfam" id="PF21478">
    <property type="entry name" value="GcvP2_C"/>
    <property type="match status" value="1"/>
</dbReference>
<evidence type="ECO:0000256" key="2">
    <source>
        <dbReference type="ARBA" id="ARBA00022898"/>
    </source>
</evidence>
<proteinExistence type="inferred from homology"/>
<dbReference type="InterPro" id="IPR049316">
    <property type="entry name" value="GDC-P_C"/>
</dbReference>
<dbReference type="InterPro" id="IPR020581">
    <property type="entry name" value="GDC_P"/>
</dbReference>
<organism evidence="8 9">
    <name type="scientific">Jonquetella anthropi DSM 22815</name>
    <dbReference type="NCBI Taxonomy" id="885272"/>
    <lineage>
        <taxon>Bacteria</taxon>
        <taxon>Thermotogati</taxon>
        <taxon>Synergistota</taxon>
        <taxon>Synergistia</taxon>
        <taxon>Synergistales</taxon>
        <taxon>Dethiosulfovibrionaceae</taxon>
        <taxon>Jonquetella</taxon>
    </lineage>
</organism>
<dbReference type="InterPro" id="IPR015422">
    <property type="entry name" value="PyrdxlP-dep_Trfase_small"/>
</dbReference>
<evidence type="ECO:0000259" key="7">
    <source>
        <dbReference type="Pfam" id="PF21478"/>
    </source>
</evidence>
<dbReference type="SUPFAM" id="SSF53383">
    <property type="entry name" value="PLP-dependent transferases"/>
    <property type="match status" value="1"/>
</dbReference>
<dbReference type="CDD" id="cd00613">
    <property type="entry name" value="GDC-P"/>
    <property type="match status" value="1"/>
</dbReference>
<dbReference type="AlphaFoldDB" id="H0UJH5"/>
<sequence length="488" mass="52484">MKHGPMETLFELSNPGLMGVALPPLDVPDVDCCAVLGGNCRAEAPRLPEVAEVDVIRHFTGLSQMNFSVDEGFYPLGSCTMKYNPKINEAAARMPGFARLHPLQPEETIQGALKLMYDLETYLAEITGMASVTLQPAAGAHGEQTGLMIIKAYHESRGDKNRDEVIVPDSAHGTNPASAAITGFKVIEVPSDPEGMVDLNALKGLVSERTAGLMLTNPNTLGIFEKHIVEINDIIHKAGGLVYYDGANANAIVGKVRPGDMGFDVLHLNLHKTFSTPHGGGGPGAGAVGMSKDLAKFSPVPVIVKDGETYRLECSCQRPESLGQVRSFFGNFGVLVRAYTFIRTLGAAGLKEMSETAVLNANYLASQLKDTYPVAHKGFCKHEFVLDGEPLKHQTGVTTLDVAKALIDAGYHPPTTYFPLIVHEALMIEPTESESKRTLDGFAASLKAIVAKAKAEGPEPFHSMPVSTPIARPDETKAARTPVLRWQF</sequence>
<dbReference type="Gene3D" id="3.40.640.10">
    <property type="entry name" value="Type I PLP-dependent aspartate aminotransferase-like (Major domain)"/>
    <property type="match status" value="1"/>
</dbReference>
<dbReference type="InterPro" id="IPR015421">
    <property type="entry name" value="PyrdxlP-dep_Trfase_major"/>
</dbReference>
<comment type="subunit">
    <text evidence="5">The glycine cleavage system is composed of four proteins: P, T, L and H. In this organism, the P 'protein' is a heterodimer of two subunits.</text>
</comment>
<dbReference type="InterPro" id="IPR015424">
    <property type="entry name" value="PyrdxlP-dep_Trfase"/>
</dbReference>
<dbReference type="InterPro" id="IPR000192">
    <property type="entry name" value="Aminotrans_V_dom"/>
</dbReference>
<keyword evidence="3 5" id="KW-0560">Oxidoreductase</keyword>
<feature type="domain" description="Aminotransferase class V" evidence="6">
    <location>
        <begin position="149"/>
        <end position="279"/>
    </location>
</feature>
<comment type="cofactor">
    <cofactor evidence="5">
        <name>pyridoxal 5'-phosphate</name>
        <dbReference type="ChEBI" id="CHEBI:597326"/>
    </cofactor>
</comment>
<dbReference type="EMBL" id="CM001376">
    <property type="protein sequence ID" value="EHM12843.1"/>
    <property type="molecule type" value="Genomic_DNA"/>
</dbReference>
<dbReference type="HAMAP" id="MF_00713">
    <property type="entry name" value="GcvPB"/>
    <property type="match status" value="1"/>
</dbReference>
<dbReference type="GO" id="GO:0005829">
    <property type="term" value="C:cytosol"/>
    <property type="evidence" value="ECO:0007669"/>
    <property type="project" value="TreeGrafter"/>
</dbReference>
<dbReference type="EC" id="1.4.4.2" evidence="5"/>
<keyword evidence="2 5" id="KW-0663">Pyridoxal phosphate</keyword>
<dbReference type="FunFam" id="3.40.640.10:FF:000034">
    <property type="entry name" value="Probable glycine dehydrogenase (decarboxylating) subunit 2"/>
    <property type="match status" value="1"/>
</dbReference>
<evidence type="ECO:0000256" key="4">
    <source>
        <dbReference type="ARBA" id="ARBA00049026"/>
    </source>
</evidence>
<dbReference type="STRING" id="885272.JonanDRAFT_0433"/>
<dbReference type="Gene3D" id="3.90.1150.10">
    <property type="entry name" value="Aspartate Aminotransferase, domain 1"/>
    <property type="match status" value="1"/>
</dbReference>
<dbReference type="GO" id="GO:0004375">
    <property type="term" value="F:glycine dehydrogenase (decarboxylating) activity"/>
    <property type="evidence" value="ECO:0007669"/>
    <property type="project" value="UniProtKB-EC"/>
</dbReference>
<dbReference type="InterPro" id="IPR023012">
    <property type="entry name" value="GcvPB"/>
</dbReference>
<dbReference type="FunFam" id="3.90.1150.10:FF:000014">
    <property type="entry name" value="Probable glycine dehydrogenase (decarboxylating) subunit 2"/>
    <property type="match status" value="1"/>
</dbReference>
<comment type="similarity">
    <text evidence="5">Belongs to the GcvP family. C-terminal subunit subfamily.</text>
</comment>
<dbReference type="eggNOG" id="COG1003">
    <property type="taxonomic scope" value="Bacteria"/>
</dbReference>
<dbReference type="Pfam" id="PF00266">
    <property type="entry name" value="Aminotran_5"/>
    <property type="match status" value="1"/>
</dbReference>
<feature type="modified residue" description="N6-(pyridoxal phosphate)lysine" evidence="5">
    <location>
        <position position="272"/>
    </location>
</feature>
<dbReference type="GO" id="GO:0030170">
    <property type="term" value="F:pyridoxal phosphate binding"/>
    <property type="evidence" value="ECO:0007669"/>
    <property type="project" value="TreeGrafter"/>
</dbReference>
<gene>
    <name evidence="5" type="primary">gcvPB</name>
    <name evidence="8" type="ORF">JonanDRAFT_0433</name>
</gene>
<evidence type="ECO:0000313" key="9">
    <source>
        <dbReference type="Proteomes" id="UP000003806"/>
    </source>
</evidence>
<dbReference type="OrthoDB" id="9801272at2"/>
<dbReference type="PANTHER" id="PTHR11773">
    <property type="entry name" value="GLYCINE DEHYDROGENASE, DECARBOXYLATING"/>
    <property type="match status" value="1"/>
</dbReference>
<comment type="function">
    <text evidence="1 5">The glycine cleavage system catalyzes the degradation of glycine. The P protein binds the alpha-amino group of glycine through its pyridoxal phosphate cofactor; CO(2) is released and the remaining methylamine moiety is then transferred to the lipoamide cofactor of the H protein.</text>
</comment>
<accession>H0UJH5</accession>
<evidence type="ECO:0000256" key="3">
    <source>
        <dbReference type="ARBA" id="ARBA00023002"/>
    </source>
</evidence>
<dbReference type="GO" id="GO:0005960">
    <property type="term" value="C:glycine cleavage complex"/>
    <property type="evidence" value="ECO:0007669"/>
    <property type="project" value="TreeGrafter"/>
</dbReference>
<evidence type="ECO:0000256" key="5">
    <source>
        <dbReference type="HAMAP-Rule" id="MF_00713"/>
    </source>
</evidence>
<dbReference type="GO" id="GO:0016594">
    <property type="term" value="F:glycine binding"/>
    <property type="evidence" value="ECO:0007669"/>
    <property type="project" value="TreeGrafter"/>
</dbReference>
<evidence type="ECO:0000313" key="8">
    <source>
        <dbReference type="EMBL" id="EHM12843.1"/>
    </source>
</evidence>
<reference evidence="8 9" key="1">
    <citation type="submission" date="2011-11" db="EMBL/GenBank/DDBJ databases">
        <title>The Noncontiguous Finished genome of Jonquetella anthropi DSM 22815.</title>
        <authorList>
            <consortium name="US DOE Joint Genome Institute (JGI-PGF)"/>
            <person name="Lucas S."/>
            <person name="Copeland A."/>
            <person name="Lapidus A."/>
            <person name="Glavina del Rio T."/>
            <person name="Dalin E."/>
            <person name="Tice H."/>
            <person name="Bruce D."/>
            <person name="Goodwin L."/>
            <person name="Pitluck S."/>
            <person name="Peters L."/>
            <person name="Mikhailova N."/>
            <person name="Held B."/>
            <person name="Kyrpides N."/>
            <person name="Mavromatis K."/>
            <person name="Ivanova N."/>
            <person name="Markowitz V."/>
            <person name="Cheng J.-F."/>
            <person name="Hugenholtz P."/>
            <person name="Woyke T."/>
            <person name="Wu D."/>
            <person name="Gronow S."/>
            <person name="Wellnitz S."/>
            <person name="Brambilla E."/>
            <person name="Klenk H.-P."/>
            <person name="Eisen J.A."/>
        </authorList>
    </citation>
    <scope>NUCLEOTIDE SEQUENCE [LARGE SCALE GENOMIC DNA]</scope>
    <source>
        <strain evidence="8 9">DSM 22815</strain>
    </source>
</reference>
<dbReference type="GO" id="GO:0019464">
    <property type="term" value="P:glycine decarboxylation via glycine cleavage system"/>
    <property type="evidence" value="ECO:0007669"/>
    <property type="project" value="UniProtKB-UniRule"/>
</dbReference>
<evidence type="ECO:0000259" key="6">
    <source>
        <dbReference type="Pfam" id="PF00266"/>
    </source>
</evidence>
<dbReference type="Gene3D" id="6.20.440.10">
    <property type="match status" value="1"/>
</dbReference>